<dbReference type="CDD" id="cd07012">
    <property type="entry name" value="PBP2_Bug_TTT"/>
    <property type="match status" value="1"/>
</dbReference>
<name>A0ABZ2RYG7_9BURK</name>
<feature type="chain" id="PRO_5045742267" evidence="2">
    <location>
        <begin position="23"/>
        <end position="321"/>
    </location>
</feature>
<dbReference type="EMBL" id="CP148753">
    <property type="protein sequence ID" value="WXR73691.1"/>
    <property type="molecule type" value="Genomic_DNA"/>
</dbReference>
<dbReference type="PROSITE" id="PS51257">
    <property type="entry name" value="PROKAR_LIPOPROTEIN"/>
    <property type="match status" value="1"/>
</dbReference>
<evidence type="ECO:0000313" key="3">
    <source>
        <dbReference type="EMBL" id="WXR73691.1"/>
    </source>
</evidence>
<dbReference type="PANTHER" id="PTHR42928:SF5">
    <property type="entry name" value="BLR1237 PROTEIN"/>
    <property type="match status" value="1"/>
</dbReference>
<reference evidence="3 4" key="1">
    <citation type="submission" date="2024-03" db="EMBL/GenBank/DDBJ databases">
        <title>Reference genomes for the five species model microbial community.</title>
        <authorList>
            <person name="Padfield D."/>
        </authorList>
    </citation>
    <scope>NUCLEOTIDE SEQUENCE [LARGE SCALE GENOMIC DNA]</scope>
    <source>
        <strain evidence="3 4">AB1</strain>
    </source>
</reference>
<keyword evidence="2" id="KW-0732">Signal</keyword>
<evidence type="ECO:0000256" key="1">
    <source>
        <dbReference type="ARBA" id="ARBA00006987"/>
    </source>
</evidence>
<dbReference type="PIRSF" id="PIRSF017082">
    <property type="entry name" value="YflP"/>
    <property type="match status" value="1"/>
</dbReference>
<dbReference type="SUPFAM" id="SSF53850">
    <property type="entry name" value="Periplasmic binding protein-like II"/>
    <property type="match status" value="1"/>
</dbReference>
<accession>A0ABZ2RYG7</accession>
<organism evidence="3 4">
    <name type="scientific">Achromobacter veterisilvae</name>
    <dbReference type="NCBI Taxonomy" id="2069367"/>
    <lineage>
        <taxon>Bacteria</taxon>
        <taxon>Pseudomonadati</taxon>
        <taxon>Pseudomonadota</taxon>
        <taxon>Betaproteobacteria</taxon>
        <taxon>Burkholderiales</taxon>
        <taxon>Alcaligenaceae</taxon>
        <taxon>Achromobacter</taxon>
    </lineage>
</organism>
<dbReference type="Gene3D" id="3.40.190.150">
    <property type="entry name" value="Bordetella uptake gene, domain 1"/>
    <property type="match status" value="1"/>
</dbReference>
<evidence type="ECO:0000313" key="4">
    <source>
        <dbReference type="Proteomes" id="UP001456224"/>
    </source>
</evidence>
<sequence length="321" mass="34022">MFVRRIVVAAAMALGLACAAQAAGYPNRPVKVIIGFPAGGPTDVAARILAKHMGEQLGQPFVVENRTGASGAIAVRGAVGAEPDGYTILMGNSGSMSVLPYLIKDLGYDPLTQLEPIGLVVNLPSVLAVPTNSPFKSVQDMLAYAKANPGKLTYASQGIGSLNHIATEWFKLIAGVDITHVPYRGDAPSIQDLTAGRVDMSFFSIVSALPQLQGQRLRLLGVATSKPLDELPGVPTVMSQGVPDFVAEPWNAFLTPKGVPADIREKLNKAMNNALQDKEALASLRSVGLYPMGGSPQDLENYMKSQSTLWSDVIKRANITQ</sequence>
<dbReference type="Pfam" id="PF03401">
    <property type="entry name" value="TctC"/>
    <property type="match status" value="1"/>
</dbReference>
<proteinExistence type="inferred from homology"/>
<dbReference type="Proteomes" id="UP001456224">
    <property type="component" value="Chromosome"/>
</dbReference>
<gene>
    <name evidence="3" type="ORF">WHX56_29420</name>
</gene>
<dbReference type="InterPro" id="IPR005064">
    <property type="entry name" value="BUG"/>
</dbReference>
<dbReference type="Gene3D" id="3.40.190.10">
    <property type="entry name" value="Periplasmic binding protein-like II"/>
    <property type="match status" value="1"/>
</dbReference>
<evidence type="ECO:0000256" key="2">
    <source>
        <dbReference type="SAM" id="SignalP"/>
    </source>
</evidence>
<dbReference type="InterPro" id="IPR042100">
    <property type="entry name" value="Bug_dom1"/>
</dbReference>
<feature type="signal peptide" evidence="2">
    <location>
        <begin position="1"/>
        <end position="22"/>
    </location>
</feature>
<dbReference type="PANTHER" id="PTHR42928">
    <property type="entry name" value="TRICARBOXYLATE-BINDING PROTEIN"/>
    <property type="match status" value="1"/>
</dbReference>
<keyword evidence="4" id="KW-1185">Reference proteome</keyword>
<comment type="similarity">
    <text evidence="1">Belongs to the UPF0065 (bug) family.</text>
</comment>
<protein>
    <submittedName>
        <fullName evidence="3">Tripartite tricarboxylate transporter substrate binding protein</fullName>
    </submittedName>
</protein>
<dbReference type="RefSeq" id="WP_338879725.1">
    <property type="nucleotide sequence ID" value="NZ_CP148753.1"/>
</dbReference>